<dbReference type="NCBIfam" id="TIGR01066">
    <property type="entry name" value="rplM_bact"/>
    <property type="match status" value="1"/>
</dbReference>
<dbReference type="EMBL" id="LKST01000002">
    <property type="protein sequence ID" value="KQB84255.1"/>
    <property type="molecule type" value="Genomic_DNA"/>
</dbReference>
<dbReference type="RefSeq" id="WP_055122225.1">
    <property type="nucleotide sequence ID" value="NZ_LKST01000002.1"/>
</dbReference>
<comment type="similarity">
    <text evidence="1 5">Belongs to the universal ribosomal protein uL13 family.</text>
</comment>
<dbReference type="GO" id="GO:0003729">
    <property type="term" value="F:mRNA binding"/>
    <property type="evidence" value="ECO:0007669"/>
    <property type="project" value="TreeGrafter"/>
</dbReference>
<dbReference type="GO" id="GO:0022625">
    <property type="term" value="C:cytosolic large ribosomal subunit"/>
    <property type="evidence" value="ECO:0007669"/>
    <property type="project" value="TreeGrafter"/>
</dbReference>
<dbReference type="CDD" id="cd00392">
    <property type="entry name" value="Ribosomal_L13"/>
    <property type="match status" value="1"/>
</dbReference>
<evidence type="ECO:0000256" key="5">
    <source>
        <dbReference type="HAMAP-Rule" id="MF_01366"/>
    </source>
</evidence>
<evidence type="ECO:0000256" key="3">
    <source>
        <dbReference type="ARBA" id="ARBA00023274"/>
    </source>
</evidence>
<dbReference type="PATRIC" id="fig|1544416.3.peg.1057"/>
<dbReference type="GO" id="GO:0017148">
    <property type="term" value="P:negative regulation of translation"/>
    <property type="evidence" value="ECO:0007669"/>
    <property type="project" value="TreeGrafter"/>
</dbReference>
<dbReference type="Proteomes" id="UP000050517">
    <property type="component" value="Unassembled WGS sequence"/>
</dbReference>
<dbReference type="HAMAP" id="MF_01366">
    <property type="entry name" value="Ribosomal_uL13"/>
    <property type="match status" value="1"/>
</dbReference>
<dbReference type="AlphaFoldDB" id="A0A0Q0UCU6"/>
<dbReference type="STRING" id="1544416.Cocul_01052"/>
<evidence type="ECO:0000313" key="7">
    <source>
        <dbReference type="Proteomes" id="UP000050517"/>
    </source>
</evidence>
<accession>A0A0Q0UCU6</accession>
<organism evidence="6 7">
    <name type="scientific">Corynebacterium oculi</name>
    <dbReference type="NCBI Taxonomy" id="1544416"/>
    <lineage>
        <taxon>Bacteria</taxon>
        <taxon>Bacillati</taxon>
        <taxon>Actinomycetota</taxon>
        <taxon>Actinomycetes</taxon>
        <taxon>Mycobacteriales</taxon>
        <taxon>Corynebacteriaceae</taxon>
        <taxon>Corynebacterium</taxon>
    </lineage>
</organism>
<comment type="function">
    <text evidence="5">This protein is one of the early assembly proteins of the 50S ribosomal subunit, although it is not seen to bind rRNA by itself. It is important during the early stages of 50S assembly.</text>
</comment>
<evidence type="ECO:0000256" key="2">
    <source>
        <dbReference type="ARBA" id="ARBA00022980"/>
    </source>
</evidence>
<dbReference type="GO" id="GO:0003735">
    <property type="term" value="F:structural constituent of ribosome"/>
    <property type="evidence" value="ECO:0007669"/>
    <property type="project" value="InterPro"/>
</dbReference>
<dbReference type="SUPFAM" id="SSF52161">
    <property type="entry name" value="Ribosomal protein L13"/>
    <property type="match status" value="1"/>
</dbReference>
<name>A0A0Q0UCU6_9CORY</name>
<dbReference type="Gene3D" id="3.90.1180.10">
    <property type="entry name" value="Ribosomal protein L13"/>
    <property type="match status" value="1"/>
</dbReference>
<sequence>MSTYHPKSGDITRKWYVIDATDVVLGRLATHAANLLRGKGKPQFTPNVDCGDHVIIINADKVAVSSNKREREMRYRHSGYPGGLKTMTLGRALADHPARTVEESIRGMMPHNKLSRASIKKLHVYAGEEHPHAGQKPENYEIKVVAQ</sequence>
<dbReference type="InterPro" id="IPR005823">
    <property type="entry name" value="Ribosomal_uL13_bac-type"/>
</dbReference>
<keyword evidence="2 5" id="KW-0689">Ribosomal protein</keyword>
<dbReference type="Pfam" id="PF00572">
    <property type="entry name" value="Ribosomal_L13"/>
    <property type="match status" value="1"/>
</dbReference>
<dbReference type="GO" id="GO:0006412">
    <property type="term" value="P:translation"/>
    <property type="evidence" value="ECO:0007669"/>
    <property type="project" value="UniProtKB-UniRule"/>
</dbReference>
<dbReference type="FunFam" id="3.90.1180.10:FF:000001">
    <property type="entry name" value="50S ribosomal protein L13"/>
    <property type="match status" value="1"/>
</dbReference>
<evidence type="ECO:0000256" key="1">
    <source>
        <dbReference type="ARBA" id="ARBA00006227"/>
    </source>
</evidence>
<evidence type="ECO:0000256" key="4">
    <source>
        <dbReference type="ARBA" id="ARBA00035201"/>
    </source>
</evidence>
<gene>
    <name evidence="5 6" type="primary">rplM</name>
    <name evidence="6" type="ORF">Cocul_01052</name>
</gene>
<dbReference type="PANTHER" id="PTHR11545:SF2">
    <property type="entry name" value="LARGE RIBOSOMAL SUBUNIT PROTEIN UL13M"/>
    <property type="match status" value="1"/>
</dbReference>
<dbReference type="PANTHER" id="PTHR11545">
    <property type="entry name" value="RIBOSOMAL PROTEIN L13"/>
    <property type="match status" value="1"/>
</dbReference>
<dbReference type="InterPro" id="IPR036899">
    <property type="entry name" value="Ribosomal_uL13_sf"/>
</dbReference>
<keyword evidence="7" id="KW-1185">Reference proteome</keyword>
<dbReference type="OrthoDB" id="9801330at2"/>
<dbReference type="InterPro" id="IPR005822">
    <property type="entry name" value="Ribosomal_uL13"/>
</dbReference>
<dbReference type="PIRSF" id="PIRSF002181">
    <property type="entry name" value="Ribosomal_L13"/>
    <property type="match status" value="1"/>
</dbReference>
<comment type="subunit">
    <text evidence="5">Part of the 50S ribosomal subunit.</text>
</comment>
<reference evidence="6 7" key="1">
    <citation type="submission" date="2015-10" db="EMBL/GenBank/DDBJ databases">
        <title>Corynebacteirum lowii and Corynebacterium oculi species nova, derived from human clinical disease and and emended description of Corynebacterium mastiditis.</title>
        <authorList>
            <person name="Bernard K."/>
            <person name="Pacheco A.L."/>
            <person name="Mcdougall C."/>
            <person name="Burtx T."/>
            <person name="Weibe D."/>
            <person name="Tyler S."/>
            <person name="Olson A.B."/>
            <person name="Cnockaert M."/>
            <person name="Eguchi H."/>
            <person name="Kuwahara T."/>
            <person name="Nakayama-Imaohji H."/>
            <person name="Boudewijins M."/>
            <person name="Van Hoecke F."/>
            <person name="Bernier A.-M."/>
            <person name="Vandamme P."/>
        </authorList>
    </citation>
    <scope>NUCLEOTIDE SEQUENCE [LARGE SCALE GENOMIC DNA]</scope>
    <source>
        <strain evidence="6 7">NML 130210</strain>
    </source>
</reference>
<keyword evidence="3 5" id="KW-0687">Ribonucleoprotein</keyword>
<proteinExistence type="inferred from homology"/>
<comment type="caution">
    <text evidence="6">The sequence shown here is derived from an EMBL/GenBank/DDBJ whole genome shotgun (WGS) entry which is preliminary data.</text>
</comment>
<protein>
    <recommendedName>
        <fullName evidence="4 5">Large ribosomal subunit protein uL13</fullName>
    </recommendedName>
</protein>
<evidence type="ECO:0000313" key="6">
    <source>
        <dbReference type="EMBL" id="KQB84255.1"/>
    </source>
</evidence>